<dbReference type="AlphaFoldDB" id="A0A2P2JIU3"/>
<reference evidence="1" key="1">
    <citation type="submission" date="2018-02" db="EMBL/GenBank/DDBJ databases">
        <title>Rhizophora mucronata_Transcriptome.</title>
        <authorList>
            <person name="Meera S.P."/>
            <person name="Sreeshan A."/>
            <person name="Augustine A."/>
        </authorList>
    </citation>
    <scope>NUCLEOTIDE SEQUENCE</scope>
    <source>
        <tissue evidence="1">Leaf</tissue>
    </source>
</reference>
<dbReference type="EMBL" id="GGEC01012915">
    <property type="protein sequence ID" value="MBW93398.1"/>
    <property type="molecule type" value="Transcribed_RNA"/>
</dbReference>
<evidence type="ECO:0000313" key="1">
    <source>
        <dbReference type="EMBL" id="MBW93397.1"/>
    </source>
</evidence>
<sequence>MSTQIHLPSDRNTIHIHFDQPKRHFLITSGVNLVTIANFFVQDILGFSIFTN</sequence>
<proteinExistence type="predicted"/>
<protein>
    <submittedName>
        <fullName evidence="1">Uncharacterized protein</fullName>
    </submittedName>
</protein>
<organism evidence="1">
    <name type="scientific">Rhizophora mucronata</name>
    <name type="common">Asiatic mangrove</name>
    <dbReference type="NCBI Taxonomy" id="61149"/>
    <lineage>
        <taxon>Eukaryota</taxon>
        <taxon>Viridiplantae</taxon>
        <taxon>Streptophyta</taxon>
        <taxon>Embryophyta</taxon>
        <taxon>Tracheophyta</taxon>
        <taxon>Spermatophyta</taxon>
        <taxon>Magnoliopsida</taxon>
        <taxon>eudicotyledons</taxon>
        <taxon>Gunneridae</taxon>
        <taxon>Pentapetalae</taxon>
        <taxon>rosids</taxon>
        <taxon>fabids</taxon>
        <taxon>Malpighiales</taxon>
        <taxon>Rhizophoraceae</taxon>
        <taxon>Rhizophora</taxon>
    </lineage>
</organism>
<accession>A0A2P2JIU3</accession>
<dbReference type="EMBL" id="GGEC01012914">
    <property type="protein sequence ID" value="MBW93397.1"/>
    <property type="molecule type" value="Transcribed_RNA"/>
</dbReference>
<name>A0A2P2JIU3_RHIMU</name>